<dbReference type="GO" id="GO:0030246">
    <property type="term" value="F:carbohydrate binding"/>
    <property type="evidence" value="ECO:0007669"/>
    <property type="project" value="UniProtKB-ARBA"/>
</dbReference>
<organism evidence="5 6">
    <name type="scientific">Streptomyces melanosporofaciens</name>
    <dbReference type="NCBI Taxonomy" id="67327"/>
    <lineage>
        <taxon>Bacteria</taxon>
        <taxon>Bacillati</taxon>
        <taxon>Actinomycetota</taxon>
        <taxon>Actinomycetes</taxon>
        <taxon>Kitasatosporales</taxon>
        <taxon>Streptomycetaceae</taxon>
        <taxon>Streptomyces</taxon>
        <taxon>Streptomyces violaceusniger group</taxon>
    </lineage>
</organism>
<evidence type="ECO:0000313" key="6">
    <source>
        <dbReference type="Proteomes" id="UP000198609"/>
    </source>
</evidence>
<accession>A0A1H4ZYG0</accession>
<evidence type="ECO:0000256" key="3">
    <source>
        <dbReference type="ARBA" id="ARBA00022729"/>
    </source>
</evidence>
<dbReference type="Pfam" id="PF13407">
    <property type="entry name" value="Peripla_BP_4"/>
    <property type="match status" value="1"/>
</dbReference>
<dbReference type="EMBL" id="FNST01000002">
    <property type="protein sequence ID" value="SED35047.1"/>
    <property type="molecule type" value="Genomic_DNA"/>
</dbReference>
<protein>
    <submittedName>
        <fullName evidence="5">Monosaccharide ABC transporter substrate-binding protein, CUT2 family</fullName>
    </submittedName>
</protein>
<keyword evidence="6" id="KW-1185">Reference proteome</keyword>
<evidence type="ECO:0000259" key="4">
    <source>
        <dbReference type="Pfam" id="PF13407"/>
    </source>
</evidence>
<keyword evidence="3" id="KW-0732">Signal</keyword>
<dbReference type="InterPro" id="IPR028082">
    <property type="entry name" value="Peripla_BP_I"/>
</dbReference>
<dbReference type="SUPFAM" id="SSF53822">
    <property type="entry name" value="Periplasmic binding protein-like I"/>
    <property type="match status" value="1"/>
</dbReference>
<dbReference type="Gene3D" id="3.40.50.2300">
    <property type="match status" value="2"/>
</dbReference>
<proteinExistence type="inferred from homology"/>
<dbReference type="Proteomes" id="UP000198609">
    <property type="component" value="Unassembled WGS sequence"/>
</dbReference>
<dbReference type="PANTHER" id="PTHR46847">
    <property type="entry name" value="D-ALLOSE-BINDING PERIPLASMIC PROTEIN-RELATED"/>
    <property type="match status" value="1"/>
</dbReference>
<evidence type="ECO:0000313" key="5">
    <source>
        <dbReference type="EMBL" id="SED35047.1"/>
    </source>
</evidence>
<name>A0A1H4ZYG0_STRMJ</name>
<reference evidence="6" key="1">
    <citation type="submission" date="2016-10" db="EMBL/GenBank/DDBJ databases">
        <authorList>
            <person name="Varghese N."/>
            <person name="Submissions S."/>
        </authorList>
    </citation>
    <scope>NUCLEOTIDE SEQUENCE [LARGE SCALE GENOMIC DNA]</scope>
    <source>
        <strain evidence="6">DSM 40318</strain>
    </source>
</reference>
<comment type="subcellular location">
    <subcellularLocation>
        <location evidence="1">Cell envelope</location>
    </subcellularLocation>
</comment>
<feature type="domain" description="Periplasmic binding protein" evidence="4">
    <location>
        <begin position="54"/>
        <end position="310"/>
    </location>
</feature>
<gene>
    <name evidence="5" type="ORF">SAMN04490356_8087</name>
</gene>
<dbReference type="InterPro" id="IPR025997">
    <property type="entry name" value="SBP_2_dom"/>
</dbReference>
<evidence type="ECO:0000256" key="2">
    <source>
        <dbReference type="ARBA" id="ARBA00007639"/>
    </source>
</evidence>
<dbReference type="PROSITE" id="PS51257">
    <property type="entry name" value="PROKAR_LIPOPROTEIN"/>
    <property type="match status" value="1"/>
</dbReference>
<evidence type="ECO:0000256" key="1">
    <source>
        <dbReference type="ARBA" id="ARBA00004196"/>
    </source>
</evidence>
<dbReference type="GO" id="GO:0030313">
    <property type="term" value="C:cell envelope"/>
    <property type="evidence" value="ECO:0007669"/>
    <property type="project" value="UniProtKB-SubCell"/>
</dbReference>
<sequence>MTRHDTETCMTTMRRGSLAALSAVVIGLAGCSTIGGKASSSGPKEAKDPTDVTIGFSQRQLDAPYFAAMVDAARKQARKRGFHLEVQNADGDAVTQLNQAQTLVAQGIDVLVVDVMSPKTQKVQLKDVAGEVPLVFVDTGIDGVGVTSVSSDNYAIGKLSGRLAAKRFHHGSTISLAILNGGPDDEIVGPDRQRGFLDGLRAGGVSYHIVAKTSANYSQDAAVPATESILAAHRNVDLIVGLNDSMTLGALSTLRDKGNKRTLVAAAADGQKRALQEIKSGGCEGRYISTGLNSPKLAADLAFDIALRIGTGDVAPKDIKKQRYTKAAGIDCENVDDFLDPHSVF</sequence>
<comment type="similarity">
    <text evidence="2">Belongs to the bacterial solute-binding protein 2 family.</text>
</comment>
<dbReference type="AlphaFoldDB" id="A0A1H4ZYG0"/>
<dbReference type="PANTHER" id="PTHR46847:SF1">
    <property type="entry name" value="D-ALLOSE-BINDING PERIPLASMIC PROTEIN-RELATED"/>
    <property type="match status" value="1"/>
</dbReference>